<dbReference type="AlphaFoldDB" id="A0A0A9BMZ4"/>
<sequence length="19" mass="2273">MKPIRSYLLNTKLIILDQL</sequence>
<dbReference type="EMBL" id="GBRH01233154">
    <property type="protein sequence ID" value="JAD64741.1"/>
    <property type="molecule type" value="Transcribed_RNA"/>
</dbReference>
<evidence type="ECO:0000313" key="1">
    <source>
        <dbReference type="EMBL" id="JAD64741.1"/>
    </source>
</evidence>
<name>A0A0A9BMZ4_ARUDO</name>
<accession>A0A0A9BMZ4</accession>
<reference evidence="1" key="2">
    <citation type="journal article" date="2015" name="Data Brief">
        <title>Shoot transcriptome of the giant reed, Arundo donax.</title>
        <authorList>
            <person name="Barrero R.A."/>
            <person name="Guerrero F.D."/>
            <person name="Moolhuijzen P."/>
            <person name="Goolsby J.A."/>
            <person name="Tidwell J."/>
            <person name="Bellgard S.E."/>
            <person name="Bellgard M.I."/>
        </authorList>
    </citation>
    <scope>NUCLEOTIDE SEQUENCE</scope>
    <source>
        <tissue evidence="1">Shoot tissue taken approximately 20 cm above the soil surface</tissue>
    </source>
</reference>
<organism evidence="1">
    <name type="scientific">Arundo donax</name>
    <name type="common">Giant reed</name>
    <name type="synonym">Donax arundinaceus</name>
    <dbReference type="NCBI Taxonomy" id="35708"/>
    <lineage>
        <taxon>Eukaryota</taxon>
        <taxon>Viridiplantae</taxon>
        <taxon>Streptophyta</taxon>
        <taxon>Embryophyta</taxon>
        <taxon>Tracheophyta</taxon>
        <taxon>Spermatophyta</taxon>
        <taxon>Magnoliopsida</taxon>
        <taxon>Liliopsida</taxon>
        <taxon>Poales</taxon>
        <taxon>Poaceae</taxon>
        <taxon>PACMAD clade</taxon>
        <taxon>Arundinoideae</taxon>
        <taxon>Arundineae</taxon>
        <taxon>Arundo</taxon>
    </lineage>
</organism>
<protein>
    <submittedName>
        <fullName evidence="1">Uncharacterized protein</fullName>
    </submittedName>
</protein>
<proteinExistence type="predicted"/>
<reference evidence="1" key="1">
    <citation type="submission" date="2014-09" db="EMBL/GenBank/DDBJ databases">
        <authorList>
            <person name="Magalhaes I.L.F."/>
            <person name="Oliveira U."/>
            <person name="Santos F.R."/>
            <person name="Vidigal T.H.D.A."/>
            <person name="Brescovit A.D."/>
            <person name="Santos A.J."/>
        </authorList>
    </citation>
    <scope>NUCLEOTIDE SEQUENCE</scope>
    <source>
        <tissue evidence="1">Shoot tissue taken approximately 20 cm above the soil surface</tissue>
    </source>
</reference>